<dbReference type="SUPFAM" id="SSF54106">
    <property type="entry name" value="LysM domain"/>
    <property type="match status" value="1"/>
</dbReference>
<sequence length="116" mass="13255">MKRRTVRLFALTMVKLLEGLEETCLKLKRSLRRTKVWMTSVSIVCISIFGINVFTDVNQIDTEYVSYVVESGDTLYDISQRYYNGDPRQAVSIIQSINNINATIHPGQIIQVPSNK</sequence>
<feature type="domain" description="LysM" evidence="2">
    <location>
        <begin position="65"/>
        <end position="112"/>
    </location>
</feature>
<name>A0A7Y6BW92_9BACL</name>
<gene>
    <name evidence="3" type="ORF">HP552_10985</name>
</gene>
<dbReference type="PROSITE" id="PS51782">
    <property type="entry name" value="LYSM"/>
    <property type="match status" value="1"/>
</dbReference>
<dbReference type="CDD" id="cd00118">
    <property type="entry name" value="LysM"/>
    <property type="match status" value="1"/>
</dbReference>
<comment type="caution">
    <text evidence="3">The sequence shown here is derived from an EMBL/GenBank/DDBJ whole genome shotgun (WGS) entry which is preliminary data.</text>
</comment>
<dbReference type="InterPro" id="IPR018392">
    <property type="entry name" value="LysM"/>
</dbReference>
<evidence type="ECO:0000313" key="3">
    <source>
        <dbReference type="EMBL" id="NUU75753.1"/>
    </source>
</evidence>
<organism evidence="3 4">
    <name type="scientific">Paenibacillus xylanilyticus</name>
    <dbReference type="NCBI Taxonomy" id="248903"/>
    <lineage>
        <taxon>Bacteria</taxon>
        <taxon>Bacillati</taxon>
        <taxon>Bacillota</taxon>
        <taxon>Bacilli</taxon>
        <taxon>Bacillales</taxon>
        <taxon>Paenibacillaceae</taxon>
        <taxon>Paenibacillus</taxon>
    </lineage>
</organism>
<feature type="transmembrane region" description="Helical" evidence="1">
    <location>
        <begin position="36"/>
        <end position="54"/>
    </location>
</feature>
<dbReference type="SMART" id="SM00257">
    <property type="entry name" value="LysM"/>
    <property type="match status" value="1"/>
</dbReference>
<dbReference type="AlphaFoldDB" id="A0A7Y6BW92"/>
<dbReference type="Gene3D" id="3.10.350.10">
    <property type="entry name" value="LysM domain"/>
    <property type="match status" value="1"/>
</dbReference>
<keyword evidence="1" id="KW-1133">Transmembrane helix</keyword>
<evidence type="ECO:0000313" key="4">
    <source>
        <dbReference type="Proteomes" id="UP000526125"/>
    </source>
</evidence>
<protein>
    <submittedName>
        <fullName evidence="3">LysM peptidoglycan-binding domain-containing protein</fullName>
    </submittedName>
</protein>
<dbReference type="InterPro" id="IPR036779">
    <property type="entry name" value="LysM_dom_sf"/>
</dbReference>
<dbReference type="RefSeq" id="WP_175395522.1">
    <property type="nucleotide sequence ID" value="NZ_JABMCB010000176.1"/>
</dbReference>
<proteinExistence type="predicted"/>
<dbReference type="Proteomes" id="UP000526125">
    <property type="component" value="Unassembled WGS sequence"/>
</dbReference>
<dbReference type="Pfam" id="PF01476">
    <property type="entry name" value="LysM"/>
    <property type="match status" value="1"/>
</dbReference>
<keyword evidence="1" id="KW-0472">Membrane</keyword>
<evidence type="ECO:0000259" key="2">
    <source>
        <dbReference type="PROSITE" id="PS51782"/>
    </source>
</evidence>
<keyword evidence="4" id="KW-1185">Reference proteome</keyword>
<keyword evidence="1" id="KW-0812">Transmembrane</keyword>
<dbReference type="EMBL" id="JABMCB010000176">
    <property type="protein sequence ID" value="NUU75753.1"/>
    <property type="molecule type" value="Genomic_DNA"/>
</dbReference>
<evidence type="ECO:0000256" key="1">
    <source>
        <dbReference type="SAM" id="Phobius"/>
    </source>
</evidence>
<accession>A0A7Y6BW92</accession>
<reference evidence="3 4" key="1">
    <citation type="submission" date="2020-05" db="EMBL/GenBank/DDBJ databases">
        <title>Genome Sequencing of Type Strains.</title>
        <authorList>
            <person name="Lemaire J.F."/>
            <person name="Inderbitzin P."/>
            <person name="Gregorio O.A."/>
            <person name="Collins S.B."/>
            <person name="Wespe N."/>
            <person name="Knight-Connoni V."/>
        </authorList>
    </citation>
    <scope>NUCLEOTIDE SEQUENCE [LARGE SCALE GENOMIC DNA]</scope>
    <source>
        <strain evidence="3 4">LMG 21957</strain>
    </source>
</reference>